<sequence length="231" mass="25858">MERLRLNPGAKEFVPPGNGFQVSWQSYSFQKQDVSAPGSLHTFQRQSRPRRKAALQKQFGGNVTEAALADVFKHSGKIVDCRVCGDPNSAMRFAFIEFADEEAIQRAIKLNGTMLGKFPIRVMPSKTAIVPVNNSFLPRTQEELERCARTVYIANIDKKVDREEVRVFFQTLCGPVTKIRLLSDYNHVSSIAFVEFADFKSARKALDCSGALLGSLPIRVTPSKAPVRDEY</sequence>
<comment type="caution">
    <text evidence="3">The sequence shown here is derived from an EMBL/GenBank/DDBJ whole genome shotgun (WGS) entry which is preliminary data.</text>
</comment>
<dbReference type="KEGG" id="csl:COCSUDRAFT_56895"/>
<dbReference type="Gene3D" id="3.30.70.330">
    <property type="match status" value="2"/>
</dbReference>
<dbReference type="Pfam" id="PF00076">
    <property type="entry name" value="RRM_1"/>
    <property type="match status" value="2"/>
</dbReference>
<dbReference type="InterPro" id="IPR035979">
    <property type="entry name" value="RBD_domain_sf"/>
</dbReference>
<dbReference type="eggNOG" id="KOG0118">
    <property type="taxonomic scope" value="Eukaryota"/>
</dbReference>
<keyword evidence="1" id="KW-0694">RNA-binding</keyword>
<reference evidence="3 4" key="1">
    <citation type="journal article" date="2012" name="Genome Biol.">
        <title>The genome of the polar eukaryotic microalga coccomyxa subellipsoidea reveals traits of cold adaptation.</title>
        <authorList>
            <person name="Blanc G."/>
            <person name="Agarkova I."/>
            <person name="Grimwood J."/>
            <person name="Kuo A."/>
            <person name="Brueggeman A."/>
            <person name="Dunigan D."/>
            <person name="Gurnon J."/>
            <person name="Ladunga I."/>
            <person name="Lindquist E."/>
            <person name="Lucas S."/>
            <person name="Pangilinan J."/>
            <person name="Proschold T."/>
            <person name="Salamov A."/>
            <person name="Schmutz J."/>
            <person name="Weeks D."/>
            <person name="Yamada T."/>
            <person name="Claverie J.M."/>
            <person name="Grigoriev I."/>
            <person name="Van Etten J."/>
            <person name="Lomsadze A."/>
            <person name="Borodovsky M."/>
        </authorList>
    </citation>
    <scope>NUCLEOTIDE SEQUENCE [LARGE SCALE GENOMIC DNA]</scope>
    <source>
        <strain evidence="3 4">C-169</strain>
    </source>
</reference>
<protein>
    <recommendedName>
        <fullName evidence="2">RRM domain-containing protein</fullName>
    </recommendedName>
</protein>
<evidence type="ECO:0000259" key="2">
    <source>
        <dbReference type="PROSITE" id="PS50102"/>
    </source>
</evidence>
<dbReference type="OrthoDB" id="7763451at2759"/>
<evidence type="ECO:0000313" key="4">
    <source>
        <dbReference type="Proteomes" id="UP000007264"/>
    </source>
</evidence>
<keyword evidence="4" id="KW-1185">Reference proteome</keyword>
<feature type="domain" description="RRM" evidence="2">
    <location>
        <begin position="149"/>
        <end position="225"/>
    </location>
</feature>
<proteinExistence type="predicted"/>
<dbReference type="RefSeq" id="XP_005646248.1">
    <property type="nucleotide sequence ID" value="XM_005646191.1"/>
</dbReference>
<gene>
    <name evidence="3" type="ORF">COCSUDRAFT_56895</name>
</gene>
<dbReference type="PANTHER" id="PTHR32343">
    <property type="entry name" value="SERINE/ARGININE-RICH SPLICING FACTOR"/>
    <property type="match status" value="1"/>
</dbReference>
<dbReference type="Proteomes" id="UP000007264">
    <property type="component" value="Unassembled WGS sequence"/>
</dbReference>
<dbReference type="CDD" id="cd12460">
    <property type="entry name" value="RRM2_CID8_like"/>
    <property type="match status" value="1"/>
</dbReference>
<dbReference type="InterPro" id="IPR000504">
    <property type="entry name" value="RRM_dom"/>
</dbReference>
<dbReference type="PROSITE" id="PS50102">
    <property type="entry name" value="RRM"/>
    <property type="match status" value="2"/>
</dbReference>
<dbReference type="InterPro" id="IPR012677">
    <property type="entry name" value="Nucleotide-bd_a/b_plait_sf"/>
</dbReference>
<dbReference type="STRING" id="574566.I0YTI5"/>
<feature type="domain" description="RRM" evidence="2">
    <location>
        <begin position="55"/>
        <end position="127"/>
    </location>
</feature>
<evidence type="ECO:0000256" key="1">
    <source>
        <dbReference type="PROSITE-ProRule" id="PRU00176"/>
    </source>
</evidence>
<dbReference type="EMBL" id="AGSI01000012">
    <property type="protein sequence ID" value="EIE21704.1"/>
    <property type="molecule type" value="Genomic_DNA"/>
</dbReference>
<name>I0YTI5_COCSC</name>
<dbReference type="SMART" id="SM00360">
    <property type="entry name" value="RRM"/>
    <property type="match status" value="2"/>
</dbReference>
<dbReference type="GeneID" id="17039688"/>
<evidence type="ECO:0000313" key="3">
    <source>
        <dbReference type="EMBL" id="EIE21704.1"/>
    </source>
</evidence>
<dbReference type="GO" id="GO:0003723">
    <property type="term" value="F:RNA binding"/>
    <property type="evidence" value="ECO:0007669"/>
    <property type="project" value="UniProtKB-UniRule"/>
</dbReference>
<dbReference type="InterPro" id="IPR034825">
    <property type="entry name" value="CID8-like_RRM2"/>
</dbReference>
<accession>I0YTI5</accession>
<dbReference type="SUPFAM" id="SSF54928">
    <property type="entry name" value="RNA-binding domain, RBD"/>
    <property type="match status" value="2"/>
</dbReference>
<organism evidence="3 4">
    <name type="scientific">Coccomyxa subellipsoidea (strain C-169)</name>
    <name type="common">Green microalga</name>
    <dbReference type="NCBI Taxonomy" id="574566"/>
    <lineage>
        <taxon>Eukaryota</taxon>
        <taxon>Viridiplantae</taxon>
        <taxon>Chlorophyta</taxon>
        <taxon>core chlorophytes</taxon>
        <taxon>Trebouxiophyceae</taxon>
        <taxon>Trebouxiophyceae incertae sedis</taxon>
        <taxon>Coccomyxaceae</taxon>
        <taxon>Coccomyxa</taxon>
        <taxon>Coccomyxa subellipsoidea</taxon>
    </lineage>
</organism>
<dbReference type="PANTHER" id="PTHR32343:SF22">
    <property type="entry name" value="LD29830P"/>
    <property type="match status" value="1"/>
</dbReference>
<dbReference type="AlphaFoldDB" id="I0YTI5"/>